<organism evidence="11 12">
    <name type="scientific">Stylonychia lemnae</name>
    <name type="common">Ciliate</name>
    <dbReference type="NCBI Taxonomy" id="5949"/>
    <lineage>
        <taxon>Eukaryota</taxon>
        <taxon>Sar</taxon>
        <taxon>Alveolata</taxon>
        <taxon>Ciliophora</taxon>
        <taxon>Intramacronucleata</taxon>
        <taxon>Spirotrichea</taxon>
        <taxon>Stichotrichia</taxon>
        <taxon>Sporadotrichida</taxon>
        <taxon>Oxytrichidae</taxon>
        <taxon>Stylonychinae</taxon>
        <taxon>Stylonychia</taxon>
    </lineage>
</organism>
<dbReference type="OrthoDB" id="63267at2759"/>
<keyword evidence="5 11" id="KW-0418">Kinase</keyword>
<dbReference type="PROSITE" id="PS00107">
    <property type="entry name" value="PROTEIN_KINASE_ATP"/>
    <property type="match status" value="1"/>
</dbReference>
<protein>
    <submittedName>
        <fullName evidence="11">Protein kinase domain containing protein</fullName>
    </submittedName>
</protein>
<evidence type="ECO:0000256" key="7">
    <source>
        <dbReference type="PROSITE-ProRule" id="PRU10141"/>
    </source>
</evidence>
<evidence type="ECO:0000313" key="11">
    <source>
        <dbReference type="EMBL" id="CDW73649.1"/>
    </source>
</evidence>
<dbReference type="InterPro" id="IPR011009">
    <property type="entry name" value="Kinase-like_dom_sf"/>
</dbReference>
<name>A0A077ZVK0_STYLE</name>
<keyword evidence="1" id="KW-0723">Serine/threonine-protein kinase</keyword>
<evidence type="ECO:0000259" key="10">
    <source>
        <dbReference type="PROSITE" id="PS51285"/>
    </source>
</evidence>
<dbReference type="GO" id="GO:0005524">
    <property type="term" value="F:ATP binding"/>
    <property type="evidence" value="ECO:0007669"/>
    <property type="project" value="UniProtKB-UniRule"/>
</dbReference>
<keyword evidence="2" id="KW-0597">Phosphoprotein</keyword>
<dbReference type="FunFam" id="1.10.510.10:FF:000210">
    <property type="entry name" value="Non-specific serine/threonine protein kinase"/>
    <property type="match status" value="1"/>
</dbReference>
<keyword evidence="4 7" id="KW-0547">Nucleotide-binding</keyword>
<feature type="region of interest" description="Disordered" evidence="8">
    <location>
        <begin position="1"/>
        <end position="30"/>
    </location>
</feature>
<feature type="domain" description="Protein kinase" evidence="9">
    <location>
        <begin position="50"/>
        <end position="273"/>
    </location>
</feature>
<dbReference type="InParanoid" id="A0A077ZVK0"/>
<dbReference type="Gene3D" id="1.10.510.10">
    <property type="entry name" value="Transferase(Phosphotransferase) domain 1"/>
    <property type="match status" value="1"/>
</dbReference>
<evidence type="ECO:0000256" key="1">
    <source>
        <dbReference type="ARBA" id="ARBA00022527"/>
    </source>
</evidence>
<dbReference type="SMART" id="SM00220">
    <property type="entry name" value="S_TKc"/>
    <property type="match status" value="1"/>
</dbReference>
<accession>A0A077ZVK0</accession>
<evidence type="ECO:0000256" key="5">
    <source>
        <dbReference type="ARBA" id="ARBA00022777"/>
    </source>
</evidence>
<dbReference type="GO" id="GO:0004674">
    <property type="term" value="F:protein serine/threonine kinase activity"/>
    <property type="evidence" value="ECO:0007669"/>
    <property type="project" value="UniProtKB-KW"/>
</dbReference>
<dbReference type="AlphaFoldDB" id="A0A077ZVK0"/>
<dbReference type="SMART" id="SM00133">
    <property type="entry name" value="S_TK_X"/>
    <property type="match status" value="1"/>
</dbReference>
<dbReference type="EMBL" id="CCKQ01002549">
    <property type="protein sequence ID" value="CDW73649.1"/>
    <property type="molecule type" value="Genomic_DNA"/>
</dbReference>
<dbReference type="InterPro" id="IPR000961">
    <property type="entry name" value="AGC-kinase_C"/>
</dbReference>
<dbReference type="InterPro" id="IPR017441">
    <property type="entry name" value="Protein_kinase_ATP_BS"/>
</dbReference>
<evidence type="ECO:0000256" key="8">
    <source>
        <dbReference type="SAM" id="MobiDB-lite"/>
    </source>
</evidence>
<dbReference type="OMA" id="IEHANNE"/>
<dbReference type="Pfam" id="PF00433">
    <property type="entry name" value="Pkinase_C"/>
    <property type="match status" value="1"/>
</dbReference>
<proteinExistence type="predicted"/>
<reference evidence="11 12" key="1">
    <citation type="submission" date="2014-06" db="EMBL/GenBank/DDBJ databases">
        <authorList>
            <person name="Swart Estienne"/>
        </authorList>
    </citation>
    <scope>NUCLEOTIDE SEQUENCE [LARGE SCALE GENOMIC DNA]</scope>
    <source>
        <strain evidence="11 12">130c</strain>
    </source>
</reference>
<feature type="compositionally biased region" description="Polar residues" evidence="8">
    <location>
        <begin position="13"/>
        <end position="30"/>
    </location>
</feature>
<feature type="domain" description="AGC-kinase C-terminal" evidence="10">
    <location>
        <begin position="274"/>
        <end position="346"/>
    </location>
</feature>
<dbReference type="FunFam" id="3.30.200.20:FF:000537">
    <property type="entry name" value="Non-specific serine/threonine protein kinase"/>
    <property type="match status" value="1"/>
</dbReference>
<feature type="binding site" evidence="7">
    <location>
        <position position="79"/>
    </location>
    <ligand>
        <name>ATP</name>
        <dbReference type="ChEBI" id="CHEBI:30616"/>
    </ligand>
</feature>
<evidence type="ECO:0000256" key="4">
    <source>
        <dbReference type="ARBA" id="ARBA00022741"/>
    </source>
</evidence>
<dbReference type="Pfam" id="PF00069">
    <property type="entry name" value="Pkinase"/>
    <property type="match status" value="2"/>
</dbReference>
<sequence>MGNTCARKPLTDSIPQKRNGSQPENSELRSMTVESENLLNSNAKISKDDFKIIKVIGRGTFGKVFMVKLKENNMVYAMKVLKKEQVASRNLRVKTKAERDILEKIKNPYIVDLHYAFQTEDKLYFVMDFLNGGELDLKPENIILDSDGNLKITDFGLSKQGLDKQNDKSKTYSFCGTPEYLAPEIITGEGHDKASDWWSLGALIYEMLSGRPPHYQKNRKQMMADIVEKRIEMKPYFSVEAKSLLSGLLERDPSKRLGSGEEDALQIKRHPFFAKIDFQKLYDKQIAPPFKPTVSGPEDTRNIDKMFLDETAKDTPAVSNLSPDAKKKNHFDEFTYQGNNGGVEGLKFKKK</sequence>
<dbReference type="InterPro" id="IPR000719">
    <property type="entry name" value="Prot_kinase_dom"/>
</dbReference>
<dbReference type="Proteomes" id="UP000039865">
    <property type="component" value="Unassembled WGS sequence"/>
</dbReference>
<keyword evidence="12" id="KW-1185">Reference proteome</keyword>
<evidence type="ECO:0000256" key="2">
    <source>
        <dbReference type="ARBA" id="ARBA00022553"/>
    </source>
</evidence>
<evidence type="ECO:0000256" key="6">
    <source>
        <dbReference type="ARBA" id="ARBA00022840"/>
    </source>
</evidence>
<keyword evidence="6 7" id="KW-0067">ATP-binding</keyword>
<dbReference type="Gene3D" id="3.30.200.20">
    <property type="entry name" value="Phosphorylase Kinase, domain 1"/>
    <property type="match status" value="2"/>
</dbReference>
<gene>
    <name evidence="11" type="primary">Contig3942.g4214</name>
    <name evidence="11" type="ORF">STYLEM_2635</name>
</gene>
<dbReference type="PROSITE" id="PS50011">
    <property type="entry name" value="PROTEIN_KINASE_DOM"/>
    <property type="match status" value="1"/>
</dbReference>
<evidence type="ECO:0000256" key="3">
    <source>
        <dbReference type="ARBA" id="ARBA00022679"/>
    </source>
</evidence>
<dbReference type="SUPFAM" id="SSF56112">
    <property type="entry name" value="Protein kinase-like (PK-like)"/>
    <property type="match status" value="1"/>
</dbReference>
<dbReference type="InterPro" id="IPR017892">
    <property type="entry name" value="Pkinase_C"/>
</dbReference>
<dbReference type="PROSITE" id="PS51285">
    <property type="entry name" value="AGC_KINASE_CTER"/>
    <property type="match status" value="1"/>
</dbReference>
<evidence type="ECO:0000313" key="12">
    <source>
        <dbReference type="Proteomes" id="UP000039865"/>
    </source>
</evidence>
<keyword evidence="3" id="KW-0808">Transferase</keyword>
<evidence type="ECO:0000259" key="9">
    <source>
        <dbReference type="PROSITE" id="PS50011"/>
    </source>
</evidence>
<dbReference type="PANTHER" id="PTHR24351">
    <property type="entry name" value="RIBOSOMAL PROTEIN S6 KINASE"/>
    <property type="match status" value="1"/>
</dbReference>